<evidence type="ECO:0000256" key="10">
    <source>
        <dbReference type="ARBA" id="ARBA00023304"/>
    </source>
</evidence>
<evidence type="ECO:0000256" key="16">
    <source>
        <dbReference type="RuleBase" id="RU004516"/>
    </source>
</evidence>
<evidence type="ECO:0000256" key="1">
    <source>
        <dbReference type="ARBA" id="ARBA00001933"/>
    </source>
</evidence>
<evidence type="ECO:0000256" key="12">
    <source>
        <dbReference type="ARBA" id="ARBA00048798"/>
    </source>
</evidence>
<dbReference type="InterPro" id="IPR036038">
    <property type="entry name" value="Aminotransferase-like"/>
</dbReference>
<dbReference type="PANTHER" id="PTHR11825">
    <property type="entry name" value="SUBGROUP IIII AMINOTRANSFERASE"/>
    <property type="match status" value="1"/>
</dbReference>
<evidence type="ECO:0000256" key="9">
    <source>
        <dbReference type="ARBA" id="ARBA00022898"/>
    </source>
</evidence>
<dbReference type="InterPro" id="IPR043131">
    <property type="entry name" value="BCAT-like_N"/>
</dbReference>
<accession>A0A8J7L1X1</accession>
<comment type="pathway">
    <text evidence="3 18">Amino-acid biosynthesis; L-valine biosynthesis; L-valine from pyruvate: step 4/4.</text>
</comment>
<dbReference type="InterPro" id="IPR005786">
    <property type="entry name" value="B_amino_transII"/>
</dbReference>
<evidence type="ECO:0000256" key="11">
    <source>
        <dbReference type="ARBA" id="ARBA00048212"/>
    </source>
</evidence>
<dbReference type="UniPathway" id="UPA00048">
    <property type="reaction ID" value="UER00073"/>
</dbReference>
<name>A0A8J7L1X1_9FIRM</name>
<comment type="catalytic activity">
    <reaction evidence="13 17">
        <text>L-leucine + 2-oxoglutarate = 4-methyl-2-oxopentanoate + L-glutamate</text>
        <dbReference type="Rhea" id="RHEA:18321"/>
        <dbReference type="ChEBI" id="CHEBI:16810"/>
        <dbReference type="ChEBI" id="CHEBI:17865"/>
        <dbReference type="ChEBI" id="CHEBI:29985"/>
        <dbReference type="ChEBI" id="CHEBI:57427"/>
        <dbReference type="EC" id="2.6.1.42"/>
    </reaction>
</comment>
<dbReference type="GO" id="GO:0004084">
    <property type="term" value="F:branched-chain-amino-acid transaminase activity"/>
    <property type="evidence" value="ECO:0007669"/>
    <property type="project" value="UniProtKB-EC"/>
</dbReference>
<organism evidence="19 20">
    <name type="scientific">Mobilitalea sibirica</name>
    <dbReference type="NCBI Taxonomy" id="1462919"/>
    <lineage>
        <taxon>Bacteria</taxon>
        <taxon>Bacillati</taxon>
        <taxon>Bacillota</taxon>
        <taxon>Clostridia</taxon>
        <taxon>Lachnospirales</taxon>
        <taxon>Lachnospiraceae</taxon>
        <taxon>Mobilitalea</taxon>
    </lineage>
</organism>
<dbReference type="InterPro" id="IPR033939">
    <property type="entry name" value="BCAT_family"/>
</dbReference>
<comment type="pathway">
    <text evidence="2 18">Amino-acid biosynthesis; L-isoleucine biosynthesis; L-isoleucine from 2-oxobutanoate: step 4/4.</text>
</comment>
<dbReference type="Gene3D" id="3.30.470.10">
    <property type="match status" value="1"/>
</dbReference>
<evidence type="ECO:0000256" key="14">
    <source>
        <dbReference type="PIRSR" id="PIRSR006468-1"/>
    </source>
</evidence>
<comment type="catalytic activity">
    <reaction evidence="11 17">
        <text>L-valine + 2-oxoglutarate = 3-methyl-2-oxobutanoate + L-glutamate</text>
        <dbReference type="Rhea" id="RHEA:24813"/>
        <dbReference type="ChEBI" id="CHEBI:11851"/>
        <dbReference type="ChEBI" id="CHEBI:16810"/>
        <dbReference type="ChEBI" id="CHEBI:29985"/>
        <dbReference type="ChEBI" id="CHEBI:57762"/>
        <dbReference type="EC" id="2.6.1.42"/>
    </reaction>
</comment>
<keyword evidence="8 17" id="KW-0808">Transferase</keyword>
<keyword evidence="7 17" id="KW-0028">Amino-acid biosynthesis</keyword>
<proteinExistence type="inferred from homology"/>
<dbReference type="GO" id="GO:0009098">
    <property type="term" value="P:L-leucine biosynthetic process"/>
    <property type="evidence" value="ECO:0007669"/>
    <property type="project" value="UniProtKB-UniPathway"/>
</dbReference>
<dbReference type="UniPathway" id="UPA00047">
    <property type="reaction ID" value="UER00058"/>
</dbReference>
<keyword evidence="10 17" id="KW-0100">Branched-chain amino acid biosynthesis</keyword>
<protein>
    <recommendedName>
        <fullName evidence="17">Branched-chain-amino-acid aminotransferase</fullName>
        <ecNumber evidence="17">2.6.1.42</ecNumber>
    </recommendedName>
</protein>
<dbReference type="InterPro" id="IPR001544">
    <property type="entry name" value="Aminotrans_IV"/>
</dbReference>
<dbReference type="EC" id="2.6.1.42" evidence="17"/>
<dbReference type="PIRSF" id="PIRSF006468">
    <property type="entry name" value="BCAT1"/>
    <property type="match status" value="1"/>
</dbReference>
<dbReference type="InterPro" id="IPR018300">
    <property type="entry name" value="Aminotrans_IV_CS"/>
</dbReference>
<dbReference type="RefSeq" id="WP_197659670.1">
    <property type="nucleotide sequence ID" value="NZ_JAEAGR010000001.1"/>
</dbReference>
<evidence type="ECO:0000256" key="5">
    <source>
        <dbReference type="ARBA" id="ARBA00009320"/>
    </source>
</evidence>
<keyword evidence="20" id="KW-1185">Reference proteome</keyword>
<dbReference type="NCBIfam" id="TIGR01123">
    <property type="entry name" value="ilvE_II"/>
    <property type="match status" value="1"/>
</dbReference>
<evidence type="ECO:0000256" key="18">
    <source>
        <dbReference type="RuleBase" id="RU004519"/>
    </source>
</evidence>
<dbReference type="PANTHER" id="PTHR11825:SF44">
    <property type="entry name" value="BRANCHED-CHAIN-AMINO-ACID AMINOTRANSFERASE"/>
    <property type="match status" value="1"/>
</dbReference>
<evidence type="ECO:0000256" key="4">
    <source>
        <dbReference type="ARBA" id="ARBA00005072"/>
    </source>
</evidence>
<evidence type="ECO:0000256" key="13">
    <source>
        <dbReference type="ARBA" id="ARBA00049229"/>
    </source>
</evidence>
<dbReference type="EMBL" id="JAEAGR010000001">
    <property type="protein sequence ID" value="MBH1939443.1"/>
    <property type="molecule type" value="Genomic_DNA"/>
</dbReference>
<evidence type="ECO:0000256" key="3">
    <source>
        <dbReference type="ARBA" id="ARBA00004931"/>
    </source>
</evidence>
<keyword evidence="6 17" id="KW-0032">Aminotransferase</keyword>
<evidence type="ECO:0000256" key="8">
    <source>
        <dbReference type="ARBA" id="ARBA00022679"/>
    </source>
</evidence>
<comment type="cofactor">
    <cofactor evidence="1 16">
        <name>pyridoxal 5'-phosphate</name>
        <dbReference type="ChEBI" id="CHEBI:597326"/>
    </cofactor>
</comment>
<comment type="similarity">
    <text evidence="5 15">Belongs to the class-IV pyridoxal-phosphate-dependent aminotransferase family.</text>
</comment>
<evidence type="ECO:0000256" key="17">
    <source>
        <dbReference type="RuleBase" id="RU004517"/>
    </source>
</evidence>
<comment type="catalytic activity">
    <reaction evidence="12 17">
        <text>L-isoleucine + 2-oxoglutarate = (S)-3-methyl-2-oxopentanoate + L-glutamate</text>
        <dbReference type="Rhea" id="RHEA:24801"/>
        <dbReference type="ChEBI" id="CHEBI:16810"/>
        <dbReference type="ChEBI" id="CHEBI:29985"/>
        <dbReference type="ChEBI" id="CHEBI:35146"/>
        <dbReference type="ChEBI" id="CHEBI:58045"/>
        <dbReference type="EC" id="2.6.1.42"/>
    </reaction>
</comment>
<evidence type="ECO:0000256" key="2">
    <source>
        <dbReference type="ARBA" id="ARBA00004824"/>
    </source>
</evidence>
<evidence type="ECO:0000256" key="6">
    <source>
        <dbReference type="ARBA" id="ARBA00022576"/>
    </source>
</evidence>
<dbReference type="Pfam" id="PF01063">
    <property type="entry name" value="Aminotran_4"/>
    <property type="match status" value="1"/>
</dbReference>
<gene>
    <name evidence="19" type="ORF">I5677_00885</name>
</gene>
<dbReference type="GO" id="GO:0009099">
    <property type="term" value="P:L-valine biosynthetic process"/>
    <property type="evidence" value="ECO:0007669"/>
    <property type="project" value="UniProtKB-UniPathway"/>
</dbReference>
<reference evidence="19" key="1">
    <citation type="submission" date="2020-12" db="EMBL/GenBank/DDBJ databases">
        <title>M. sibirica DSM 26468T genome.</title>
        <authorList>
            <person name="Thieme N."/>
            <person name="Rettenmaier R."/>
            <person name="Zverlov V."/>
            <person name="Liebl W."/>
        </authorList>
    </citation>
    <scope>NUCLEOTIDE SEQUENCE</scope>
    <source>
        <strain evidence="19">DSM 26468</strain>
    </source>
</reference>
<dbReference type="InterPro" id="IPR043132">
    <property type="entry name" value="BCAT-like_C"/>
</dbReference>
<keyword evidence="9 16" id="KW-0663">Pyridoxal phosphate</keyword>
<evidence type="ECO:0000256" key="15">
    <source>
        <dbReference type="RuleBase" id="RU004106"/>
    </source>
</evidence>
<feature type="modified residue" description="N6-(pyridoxal phosphate)lysine" evidence="14">
    <location>
        <position position="196"/>
    </location>
</feature>
<dbReference type="Gene3D" id="3.20.10.10">
    <property type="entry name" value="D-amino Acid Aminotransferase, subunit A, domain 2"/>
    <property type="match status" value="1"/>
</dbReference>
<evidence type="ECO:0000256" key="7">
    <source>
        <dbReference type="ARBA" id="ARBA00022605"/>
    </source>
</evidence>
<comment type="caution">
    <text evidence="19">The sequence shown here is derived from an EMBL/GenBank/DDBJ whole genome shotgun (WGS) entry which is preliminary data.</text>
</comment>
<evidence type="ECO:0000313" key="19">
    <source>
        <dbReference type="EMBL" id="MBH1939443.1"/>
    </source>
</evidence>
<dbReference type="AlphaFoldDB" id="A0A8J7L1X1"/>
<dbReference type="UniPathway" id="UPA00049">
    <property type="reaction ID" value="UER00062"/>
</dbReference>
<dbReference type="SUPFAM" id="SSF56752">
    <property type="entry name" value="D-aminoacid aminotransferase-like PLP-dependent enzymes"/>
    <property type="match status" value="1"/>
</dbReference>
<dbReference type="GO" id="GO:0009097">
    <property type="term" value="P:isoleucine biosynthetic process"/>
    <property type="evidence" value="ECO:0007669"/>
    <property type="project" value="UniProtKB-UniPathway"/>
</dbReference>
<sequence length="355" mass="39899">MLDIKVEMTKTPKELPSADNPLKFGTIFTDHMFIMNYEEGKGWINPRVVPYQPISLEPSAMVFHYGQEMFEGLKAYKTEDGRTLLFRPNKNAERTNRTNRRICIPEIPIEDFVQAVKTVVKIDEAWIPTKPGTSLYIRPFIIATDPFLGVRPSHSYMFMIILSPVGPYYPEGLNPVKIWIEDEYVRAVKGGIGEAKTGGNYVASLRSQVKAHDEGYSQVMWLDGVDRKYIEEVGAMNIFFKINGTLITPLLTGSILPGVTRDSVIQVCKEWGLAVEERRISIDEIYEAYQNGTLEEVFGTGTAAVISPVGGLRWGDQIMQVQDGGIGPVSQKLYDTLTGIQLGRIEDTHNWTVEV</sequence>
<dbReference type="NCBIfam" id="NF009897">
    <property type="entry name" value="PRK13357.1"/>
    <property type="match status" value="1"/>
</dbReference>
<comment type="pathway">
    <text evidence="4 18">Amino-acid biosynthesis; L-leucine biosynthesis; L-leucine from 3-methyl-2-oxobutanoate: step 4/4.</text>
</comment>
<dbReference type="Proteomes" id="UP000623269">
    <property type="component" value="Unassembled WGS sequence"/>
</dbReference>
<dbReference type="CDD" id="cd01557">
    <property type="entry name" value="BCAT_beta_family"/>
    <property type="match status" value="1"/>
</dbReference>
<evidence type="ECO:0000313" key="20">
    <source>
        <dbReference type="Proteomes" id="UP000623269"/>
    </source>
</evidence>
<dbReference type="PROSITE" id="PS00770">
    <property type="entry name" value="AA_TRANSFER_CLASS_4"/>
    <property type="match status" value="1"/>
</dbReference>